<evidence type="ECO:0000256" key="4">
    <source>
        <dbReference type="ARBA" id="ARBA00022980"/>
    </source>
</evidence>
<dbReference type="GO" id="GO:0006412">
    <property type="term" value="P:translation"/>
    <property type="evidence" value="ECO:0007669"/>
    <property type="project" value="InterPro"/>
</dbReference>
<evidence type="ECO:0000256" key="1">
    <source>
        <dbReference type="ARBA" id="ARBA00007698"/>
    </source>
</evidence>
<dbReference type="PANTHER" id="PTHR10986">
    <property type="entry name" value="39S RIBOSOMAL PROTEIN L20"/>
    <property type="match status" value="1"/>
</dbReference>
<keyword evidence="3 7" id="KW-0694">RNA-binding</keyword>
<dbReference type="SUPFAM" id="SSF74731">
    <property type="entry name" value="Ribosomal protein L20"/>
    <property type="match status" value="1"/>
</dbReference>
<keyword evidence="4 6" id="KW-0689">Ribosomal protein</keyword>
<dbReference type="GO" id="GO:0019843">
    <property type="term" value="F:rRNA binding"/>
    <property type="evidence" value="ECO:0007669"/>
    <property type="project" value="UniProtKB-KW"/>
</dbReference>
<dbReference type="RefSeq" id="YP_009326863.1">
    <property type="nucleotide sequence ID" value="NC_032043.1"/>
</dbReference>
<dbReference type="PROSITE" id="PS00937">
    <property type="entry name" value="RIBOSOMAL_L20"/>
    <property type="match status" value="1"/>
</dbReference>
<dbReference type="InterPro" id="IPR049946">
    <property type="entry name" value="RIBOSOMAL_L20_CS"/>
</dbReference>
<dbReference type="GO" id="GO:1990904">
    <property type="term" value="C:ribonucleoprotein complex"/>
    <property type="evidence" value="ECO:0007669"/>
    <property type="project" value="UniProtKB-KW"/>
</dbReference>
<dbReference type="PRINTS" id="PR00062">
    <property type="entry name" value="RIBOSOMALL20"/>
</dbReference>
<evidence type="ECO:0000256" key="5">
    <source>
        <dbReference type="ARBA" id="ARBA00023274"/>
    </source>
</evidence>
<protein>
    <recommendedName>
        <fullName evidence="7">50S ribosomal protein L20</fullName>
    </recommendedName>
</protein>
<geneLocation type="chloroplast" evidence="8"/>
<keyword evidence="5 6" id="KW-0687">Ribonucleoprotein</keyword>
<dbReference type="AlphaFoldDB" id="A0A1I9LKG4"/>
<comment type="function">
    <text evidence="7">Binds directly to 23S ribosomal RNA and is necessary for the in vitro assembly process of the 50S ribosomal subunit. It is not involved in the protein synthesizing functions of that subunit.</text>
</comment>
<evidence type="ECO:0000313" key="8">
    <source>
        <dbReference type="EMBL" id="ANJ70825.1"/>
    </source>
</evidence>
<sequence length="114" mass="14053">MIRIKRGKNAKNRRKKILKQTRGFKASGHCLYSSGRQKLLKSQIQNYNHRKNRKRVNRQLWIIRLNAFLHIYNFKYSEFLRDLKFNQIQLNRKILSQLILYDRKNIFKLLKNYD</sequence>
<comment type="similarity">
    <text evidence="1 6">Belongs to the bacterial ribosomal protein bL20 family.</text>
</comment>
<reference evidence="8" key="1">
    <citation type="journal article" date="2019" name="Mol. Phylogenet. Evol.">
        <title>Reassessment of the classification of bryopsidales (chlorophyta) based on chloroplast phylogenomic analyses.</title>
        <authorList>
            <person name="Cremen M.C."/>
            <person name="Leliaert F."/>
            <person name="West J."/>
            <person name="Lam D.W."/>
            <person name="Shimada S."/>
            <person name="Lopez-Bautista J.M."/>
            <person name="Verbruggen H."/>
        </authorList>
    </citation>
    <scope>NUCLEOTIDE SEQUENCE</scope>
</reference>
<gene>
    <name evidence="8" type="primary">rpl20</name>
</gene>
<evidence type="ECO:0000256" key="7">
    <source>
        <dbReference type="RuleBase" id="RU004311"/>
    </source>
</evidence>
<organism evidence="8">
    <name type="scientific">Codium simulans</name>
    <dbReference type="NCBI Taxonomy" id="589376"/>
    <lineage>
        <taxon>Eukaryota</taxon>
        <taxon>Viridiplantae</taxon>
        <taxon>Chlorophyta</taxon>
        <taxon>core chlorophytes</taxon>
        <taxon>Ulvophyceae</taxon>
        <taxon>TCBD clade</taxon>
        <taxon>Bryopsidales</taxon>
        <taxon>Bryopsidineae</taxon>
        <taxon>Codiaceae</taxon>
        <taxon>Codium</taxon>
    </lineage>
</organism>
<dbReference type="CDD" id="cd07026">
    <property type="entry name" value="Ribosomal_L20"/>
    <property type="match status" value="1"/>
</dbReference>
<dbReference type="GeneID" id="30512008"/>
<dbReference type="Pfam" id="PF00453">
    <property type="entry name" value="Ribosomal_L20"/>
    <property type="match status" value="1"/>
</dbReference>
<keyword evidence="8" id="KW-0150">Chloroplast</keyword>
<accession>A0A1I9LKG4</accession>
<evidence type="ECO:0000256" key="2">
    <source>
        <dbReference type="ARBA" id="ARBA00022730"/>
    </source>
</evidence>
<keyword evidence="8" id="KW-0934">Plastid</keyword>
<name>A0A1I9LKG4_9CHLO</name>
<dbReference type="EMBL" id="KT946603">
    <property type="protein sequence ID" value="ANJ70825.1"/>
    <property type="molecule type" value="Genomic_DNA"/>
</dbReference>
<dbReference type="GO" id="GO:0005840">
    <property type="term" value="C:ribosome"/>
    <property type="evidence" value="ECO:0007669"/>
    <property type="project" value="UniProtKB-KW"/>
</dbReference>
<dbReference type="NCBIfam" id="TIGR01032">
    <property type="entry name" value="rplT_bact"/>
    <property type="match status" value="1"/>
</dbReference>
<dbReference type="Gene3D" id="1.10.1900.20">
    <property type="entry name" value="Ribosomal protein L20"/>
    <property type="match status" value="1"/>
</dbReference>
<evidence type="ECO:0000256" key="6">
    <source>
        <dbReference type="RuleBase" id="RU000561"/>
    </source>
</evidence>
<dbReference type="InterPro" id="IPR035566">
    <property type="entry name" value="Ribosomal_protein_bL20_C"/>
</dbReference>
<keyword evidence="2 7" id="KW-0699">rRNA-binding</keyword>
<dbReference type="GO" id="GO:0003735">
    <property type="term" value="F:structural constituent of ribosome"/>
    <property type="evidence" value="ECO:0007669"/>
    <property type="project" value="InterPro"/>
</dbReference>
<dbReference type="Gene3D" id="6.10.160.10">
    <property type="match status" value="1"/>
</dbReference>
<dbReference type="InterPro" id="IPR005813">
    <property type="entry name" value="Ribosomal_bL20"/>
</dbReference>
<evidence type="ECO:0000256" key="3">
    <source>
        <dbReference type="ARBA" id="ARBA00022884"/>
    </source>
</evidence>
<proteinExistence type="inferred from homology"/>